<evidence type="ECO:0000313" key="3">
    <source>
        <dbReference type="Proteomes" id="UP000245370"/>
    </source>
</evidence>
<comment type="caution">
    <text evidence="2">The sequence shown here is derived from an EMBL/GenBank/DDBJ whole genome shotgun (WGS) entry which is preliminary data.</text>
</comment>
<feature type="domain" description="KilA-N DNA-binding" evidence="1">
    <location>
        <begin position="14"/>
        <end position="111"/>
    </location>
</feature>
<evidence type="ECO:0000313" key="2">
    <source>
        <dbReference type="EMBL" id="PWH85200.1"/>
    </source>
</evidence>
<name>A0A2U2XBS1_9FLAO</name>
<sequence length="305" mass="35004">MSEKNEITPVLIENKIFTFRNEQVMVDADLAEMYGVEVKRLNEQVKRNIDRFPKDFRFQLNEEEIEILQSQIAISSSRSQIATLNDSQRGKNIKYLPYVFTEQGVSMLSAVLRSETAVKVSIAIMNAFVQMRKTIGNHQQLLQLSSDFTKHKLETDEKFQQVFKALQGPEVEKKQGIFFDGQTYDAYDFVNKLIQKAKKSIVVIDNYVDDSVITQLTAKQKNVAVSILCKTISKKLKLDIEKANKQYPSFKGVIFTKAHDRFIIIDQKEVYHIGASLKDLGKKWFAFSKMEANSVSVVELIKEVI</sequence>
<dbReference type="SUPFAM" id="SSF56024">
    <property type="entry name" value="Phospholipase D/nuclease"/>
    <property type="match status" value="1"/>
</dbReference>
<proteinExistence type="predicted"/>
<keyword evidence="3" id="KW-1185">Reference proteome</keyword>
<reference evidence="2 3" key="2">
    <citation type="submission" date="2018-05" db="EMBL/GenBank/DDBJ databases">
        <authorList>
            <person name="Lanie J.A."/>
            <person name="Ng W.-L."/>
            <person name="Kazmierczak K.M."/>
            <person name="Andrzejewski T.M."/>
            <person name="Davidsen T.M."/>
            <person name="Wayne K.J."/>
            <person name="Tettelin H."/>
            <person name="Glass J.I."/>
            <person name="Rusch D."/>
            <person name="Podicherti R."/>
            <person name="Tsui H.-C.T."/>
            <person name="Winkler M.E."/>
        </authorList>
    </citation>
    <scope>NUCLEOTIDE SEQUENCE [LARGE SCALE GENOMIC DNA]</scope>
    <source>
        <strain evidence="2 3">C305</strain>
    </source>
</reference>
<reference evidence="2 3" key="1">
    <citation type="submission" date="2018-05" db="EMBL/GenBank/DDBJ databases">
        <title>Brumimicrobium oceani sp. nov., isolated from coastal sediment.</title>
        <authorList>
            <person name="Kou Y."/>
        </authorList>
    </citation>
    <scope>NUCLEOTIDE SEQUENCE [LARGE SCALE GENOMIC DNA]</scope>
    <source>
        <strain evidence="2 3">C305</strain>
    </source>
</reference>
<evidence type="ECO:0000259" key="1">
    <source>
        <dbReference type="Pfam" id="PF10543"/>
    </source>
</evidence>
<dbReference type="RefSeq" id="WP_109359899.1">
    <property type="nucleotide sequence ID" value="NZ_QFRJ01000008.1"/>
</dbReference>
<dbReference type="Pfam" id="PF10543">
    <property type="entry name" value="ORF6N"/>
    <property type="match status" value="1"/>
</dbReference>
<keyword evidence="2" id="KW-0238">DNA-binding</keyword>
<protein>
    <submittedName>
        <fullName evidence="2">DNA-binding protein</fullName>
    </submittedName>
</protein>
<dbReference type="GO" id="GO:0003677">
    <property type="term" value="F:DNA binding"/>
    <property type="evidence" value="ECO:0007669"/>
    <property type="project" value="UniProtKB-KW"/>
</dbReference>
<dbReference type="EMBL" id="QFRJ01000008">
    <property type="protein sequence ID" value="PWH85200.1"/>
    <property type="molecule type" value="Genomic_DNA"/>
</dbReference>
<organism evidence="2 3">
    <name type="scientific">Brumimicrobium oceani</name>
    <dbReference type="NCBI Taxonomy" id="2100725"/>
    <lineage>
        <taxon>Bacteria</taxon>
        <taxon>Pseudomonadati</taxon>
        <taxon>Bacteroidota</taxon>
        <taxon>Flavobacteriia</taxon>
        <taxon>Flavobacteriales</taxon>
        <taxon>Crocinitomicaceae</taxon>
        <taxon>Brumimicrobium</taxon>
    </lineage>
</organism>
<dbReference type="AlphaFoldDB" id="A0A2U2XBS1"/>
<dbReference type="OrthoDB" id="9816206at2"/>
<accession>A0A2U2XBS1</accession>
<gene>
    <name evidence="2" type="ORF">DIT68_11240</name>
</gene>
<dbReference type="InterPro" id="IPR018873">
    <property type="entry name" value="KilA-N_DNA-bd_domain"/>
</dbReference>
<dbReference type="Proteomes" id="UP000245370">
    <property type="component" value="Unassembled WGS sequence"/>
</dbReference>